<sequence length="403" mass="45393">MDVGAEPKSRGNNPYANRFDTLPPKDKNRFPRVAYVLQGGGSLGAYQFGVVKGLLEAGYEPDWIAATSIGAIQAAILVGNPPEKRIAKLEQFWDEIAPSNYFDFLGEMDLTLGFYNRLSAYFALLFGQPGFFFPKWCTGTIPLWGDPTILSYYDTAPLRNTLLNLIDFELLNSCPIRLSLGSVQINSGHLIYFNNINYRIEVDHIMASAALPPGFPAVNIDGELYWDGGVHSNTPLEVILEAIPPENTLCFLIDCFGGRSFIPNNMNEIEERRKDISYGTHAQRTIYNYLQRQKMRNAMMELSHILTDEQKKASAHLLDIGTPHHCTLVHLACSSRLVKAASKDYNFGQVIIRKRMESGYSDAQAVLAEEAQWGYLPADGKSRLYESPNNLTRLFRKWKKETF</sequence>
<organism evidence="7 8">
    <name type="scientific">Legionella norrlandica</name>
    <dbReference type="NCBI Taxonomy" id="1498499"/>
    <lineage>
        <taxon>Bacteria</taxon>
        <taxon>Pseudomonadati</taxon>
        <taxon>Pseudomonadota</taxon>
        <taxon>Gammaproteobacteria</taxon>
        <taxon>Legionellales</taxon>
        <taxon>Legionellaceae</taxon>
        <taxon>Legionella</taxon>
    </lineage>
</organism>
<comment type="caution">
    <text evidence="4">Lacks conserved residue(s) required for the propagation of feature annotation.</text>
</comment>
<keyword evidence="8" id="KW-1185">Reference proteome</keyword>
<evidence type="ECO:0000256" key="4">
    <source>
        <dbReference type="PROSITE-ProRule" id="PRU01161"/>
    </source>
</evidence>
<reference evidence="7 8" key="1">
    <citation type="submission" date="2014-05" db="EMBL/GenBank/DDBJ databases">
        <authorList>
            <person name="Rizzardi K."/>
            <person name="Winiecka-Krusnell J."/>
            <person name="Ramliden M."/>
            <person name="Alm E."/>
            <person name="Andersson S."/>
            <person name="Byfors S."/>
        </authorList>
    </citation>
    <scope>NUCLEOTIDE SEQUENCE [LARGE SCALE GENOMIC DNA]</scope>
    <source>
        <strain evidence="7 8">LEGN</strain>
    </source>
</reference>
<keyword evidence="3 4" id="KW-0443">Lipid metabolism</keyword>
<dbReference type="InterPro" id="IPR050301">
    <property type="entry name" value="NTE"/>
</dbReference>
<dbReference type="RefSeq" id="WP_035887997.1">
    <property type="nucleotide sequence ID" value="NZ_JNCF01000010.1"/>
</dbReference>
<evidence type="ECO:0000256" key="1">
    <source>
        <dbReference type="ARBA" id="ARBA00022801"/>
    </source>
</evidence>
<dbReference type="Pfam" id="PF12536">
    <property type="entry name" value="DUF3734"/>
    <property type="match status" value="1"/>
</dbReference>
<name>A0A0A2SVP5_9GAMM</name>
<dbReference type="AlphaFoldDB" id="A0A0A2SVP5"/>
<dbReference type="OrthoDB" id="9807112at2"/>
<feature type="active site" description="Proton acceptor" evidence="4">
    <location>
        <position position="227"/>
    </location>
</feature>
<evidence type="ECO:0000313" key="7">
    <source>
        <dbReference type="EMBL" id="KGP63796.1"/>
    </source>
</evidence>
<feature type="domain" description="PNPLA" evidence="6">
    <location>
        <begin position="35"/>
        <end position="240"/>
    </location>
</feature>
<evidence type="ECO:0000313" key="8">
    <source>
        <dbReference type="Proteomes" id="UP000054422"/>
    </source>
</evidence>
<dbReference type="Proteomes" id="UP000054422">
    <property type="component" value="Unassembled WGS sequence"/>
</dbReference>
<feature type="active site" description="Nucleophile" evidence="4">
    <location>
        <position position="68"/>
    </location>
</feature>
<proteinExistence type="predicted"/>
<dbReference type="Gene3D" id="3.40.1090.10">
    <property type="entry name" value="Cytosolic phospholipase A2 catalytic domain"/>
    <property type="match status" value="2"/>
</dbReference>
<comment type="caution">
    <text evidence="7">The sequence shown here is derived from an EMBL/GenBank/DDBJ whole genome shotgun (WGS) entry which is preliminary data.</text>
</comment>
<dbReference type="CDD" id="cd07209">
    <property type="entry name" value="Pat_hypo_Ecoli_Z1214_like"/>
    <property type="match status" value="1"/>
</dbReference>
<feature type="short sequence motif" description="GXGXXG" evidence="4">
    <location>
        <begin position="39"/>
        <end position="44"/>
    </location>
</feature>
<keyword evidence="1 4" id="KW-0378">Hydrolase</keyword>
<keyword evidence="2 4" id="KW-0442">Lipid degradation</keyword>
<dbReference type="InterPro" id="IPR021095">
    <property type="entry name" value="DUF3734"/>
</dbReference>
<gene>
    <name evidence="7" type="ORF">EP47_06150</name>
</gene>
<feature type="short sequence motif" description="DGA/G" evidence="4">
    <location>
        <begin position="227"/>
        <end position="229"/>
    </location>
</feature>
<evidence type="ECO:0000256" key="5">
    <source>
        <dbReference type="SAM" id="MobiDB-lite"/>
    </source>
</evidence>
<dbReference type="GO" id="GO:0016042">
    <property type="term" value="P:lipid catabolic process"/>
    <property type="evidence" value="ECO:0007669"/>
    <property type="project" value="UniProtKB-UniRule"/>
</dbReference>
<dbReference type="Pfam" id="PF01734">
    <property type="entry name" value="Patatin"/>
    <property type="match status" value="1"/>
</dbReference>
<dbReference type="STRING" id="1498499.EP47_06150"/>
<dbReference type="InterPro" id="IPR002641">
    <property type="entry name" value="PNPLA_dom"/>
</dbReference>
<evidence type="ECO:0000259" key="6">
    <source>
        <dbReference type="PROSITE" id="PS51635"/>
    </source>
</evidence>
<dbReference type="EMBL" id="JNCF01000010">
    <property type="protein sequence ID" value="KGP63796.1"/>
    <property type="molecule type" value="Genomic_DNA"/>
</dbReference>
<accession>A0A0A2SVP5</accession>
<protein>
    <submittedName>
        <fullName evidence="7">Membrane protein</fullName>
    </submittedName>
</protein>
<evidence type="ECO:0000256" key="2">
    <source>
        <dbReference type="ARBA" id="ARBA00022963"/>
    </source>
</evidence>
<dbReference type="PANTHER" id="PTHR14226">
    <property type="entry name" value="NEUROPATHY TARGET ESTERASE/SWISS CHEESE D.MELANOGASTER"/>
    <property type="match status" value="1"/>
</dbReference>
<feature type="region of interest" description="Disordered" evidence="5">
    <location>
        <begin position="1"/>
        <end position="24"/>
    </location>
</feature>
<dbReference type="PROSITE" id="PS51635">
    <property type="entry name" value="PNPLA"/>
    <property type="match status" value="1"/>
</dbReference>
<dbReference type="InterPro" id="IPR016035">
    <property type="entry name" value="Acyl_Trfase/lysoPLipase"/>
</dbReference>
<dbReference type="SUPFAM" id="SSF52151">
    <property type="entry name" value="FabD/lysophospholipase-like"/>
    <property type="match status" value="1"/>
</dbReference>
<dbReference type="PANTHER" id="PTHR14226:SF57">
    <property type="entry name" value="BLR7027 PROTEIN"/>
    <property type="match status" value="1"/>
</dbReference>
<evidence type="ECO:0000256" key="3">
    <source>
        <dbReference type="ARBA" id="ARBA00023098"/>
    </source>
</evidence>
<dbReference type="GO" id="GO:0016787">
    <property type="term" value="F:hydrolase activity"/>
    <property type="evidence" value="ECO:0007669"/>
    <property type="project" value="UniProtKB-UniRule"/>
</dbReference>